<dbReference type="PANTHER" id="PTHR10910">
    <property type="entry name" value="EUKARYOTE SPECIFIC DSRNA BINDING PROTEIN"/>
    <property type="match status" value="1"/>
</dbReference>
<dbReference type="RefSeq" id="XP_007515263.1">
    <property type="nucleotide sequence ID" value="XM_007515201.1"/>
</dbReference>
<dbReference type="SMART" id="SM00552">
    <property type="entry name" value="ADEAMc"/>
    <property type="match status" value="1"/>
</dbReference>
<dbReference type="GO" id="GO:0005730">
    <property type="term" value="C:nucleolus"/>
    <property type="evidence" value="ECO:0007669"/>
    <property type="project" value="TreeGrafter"/>
</dbReference>
<dbReference type="PROSITE" id="PS50141">
    <property type="entry name" value="A_DEAMIN_EDITASE"/>
    <property type="match status" value="1"/>
</dbReference>
<evidence type="ECO:0000313" key="3">
    <source>
        <dbReference type="Proteomes" id="UP000198341"/>
    </source>
</evidence>
<protein>
    <submittedName>
        <fullName evidence="2">RNA adenosine deaminase 1</fullName>
    </submittedName>
</protein>
<dbReference type="Pfam" id="PF02137">
    <property type="entry name" value="A_deamin"/>
    <property type="match status" value="1"/>
</dbReference>
<feature type="domain" description="A to I editase" evidence="1">
    <location>
        <begin position="78"/>
        <end position="446"/>
    </location>
</feature>
<accession>K8E8Z7</accession>
<dbReference type="PANTHER" id="PTHR10910:SF62">
    <property type="entry name" value="AT07585P-RELATED"/>
    <property type="match status" value="1"/>
</dbReference>
<organism evidence="2 3">
    <name type="scientific">Bathycoccus prasinos</name>
    <dbReference type="NCBI Taxonomy" id="41875"/>
    <lineage>
        <taxon>Eukaryota</taxon>
        <taxon>Viridiplantae</taxon>
        <taxon>Chlorophyta</taxon>
        <taxon>Mamiellophyceae</taxon>
        <taxon>Mamiellales</taxon>
        <taxon>Bathycoccaceae</taxon>
        <taxon>Bathycoccus</taxon>
    </lineage>
</organism>
<dbReference type="AlphaFoldDB" id="K8E8Z7"/>
<dbReference type="GO" id="GO:0003726">
    <property type="term" value="F:double-stranded RNA adenosine deaminase activity"/>
    <property type="evidence" value="ECO:0007669"/>
    <property type="project" value="TreeGrafter"/>
</dbReference>
<reference evidence="2 3" key="1">
    <citation type="submission" date="2011-10" db="EMBL/GenBank/DDBJ databases">
        <authorList>
            <person name="Genoscope - CEA"/>
        </authorList>
    </citation>
    <scope>NUCLEOTIDE SEQUENCE [LARGE SCALE GENOMIC DNA]</scope>
    <source>
        <strain evidence="2 3">RCC 1105</strain>
    </source>
</reference>
<name>K8E8Z7_9CHLO</name>
<keyword evidence="3" id="KW-1185">Reference proteome</keyword>
<dbReference type="OrthoDB" id="10268011at2759"/>
<dbReference type="EMBL" id="FO082278">
    <property type="protein sequence ID" value="CCO14142.1"/>
    <property type="molecule type" value="Genomic_DNA"/>
</dbReference>
<dbReference type="eggNOG" id="KOG2777">
    <property type="taxonomic scope" value="Eukaryota"/>
</dbReference>
<gene>
    <name evidence="2" type="ORF">Bathy01g06210</name>
</gene>
<dbReference type="GO" id="GO:0005737">
    <property type="term" value="C:cytoplasm"/>
    <property type="evidence" value="ECO:0007669"/>
    <property type="project" value="TreeGrafter"/>
</dbReference>
<dbReference type="KEGG" id="bpg:Bathy01g06210"/>
<dbReference type="GO" id="GO:0003725">
    <property type="term" value="F:double-stranded RNA binding"/>
    <property type="evidence" value="ECO:0007669"/>
    <property type="project" value="TreeGrafter"/>
</dbReference>
<dbReference type="GO" id="GO:0006382">
    <property type="term" value="P:adenosine to inosine editing"/>
    <property type="evidence" value="ECO:0007669"/>
    <property type="project" value="TreeGrafter"/>
</dbReference>
<dbReference type="GO" id="GO:0006396">
    <property type="term" value="P:RNA processing"/>
    <property type="evidence" value="ECO:0007669"/>
    <property type="project" value="InterPro"/>
</dbReference>
<dbReference type="InterPro" id="IPR002466">
    <property type="entry name" value="A_deamin"/>
</dbReference>
<proteinExistence type="predicted"/>
<evidence type="ECO:0000313" key="2">
    <source>
        <dbReference type="EMBL" id="CCO14142.1"/>
    </source>
</evidence>
<dbReference type="GeneID" id="19018356"/>
<dbReference type="STRING" id="41875.K8E8Z7"/>
<evidence type="ECO:0000259" key="1">
    <source>
        <dbReference type="PROSITE" id="PS50141"/>
    </source>
</evidence>
<dbReference type="GO" id="GO:0008251">
    <property type="term" value="F:tRNA-specific adenosine deaminase activity"/>
    <property type="evidence" value="ECO:0007669"/>
    <property type="project" value="TreeGrafter"/>
</dbReference>
<sequence>MTTKTGKRCGEKSRASSCAFAESISNVAIETFSRLRENTAREYNLRAANEEEENHHLRTVMSAFIALDARTNRMTCLTIANGTKTISDEDFDREMEKKSYERGKLRDLHAEVLARRALKRYLALEMKALSNEGYEDTEDSFLLERVKRDDGGGDRVLFQMKTHKSIHLYVSSCPCGNATIRKWAKGGMDDGNDTKIGPFTMPTQTHETPFLPLDVQKGSVAVALKKATVVSMPAKNDEDDDASSAAVAGVSVLYENGTLAKGTLPVGENRAGRMCTCSDKIASWNALGVQGSLLATKLTEPIFIQSITIGRKFAYKHCARAFCCRVSKTFPSVNHPVLMQCERKFDLAPIDTDSVVVFDNPHCLIWTAGEEDVIEVCNGKTGQREEEEDEQEESSSRYCSSAFESLFFDTFKEESSGAGANIEEQMKEYAAMNVTINDYDASKETLWGKSFIPRSQEQTRRRRANVGKMYYIQNKRNEEVDR</sequence>
<dbReference type="Proteomes" id="UP000198341">
    <property type="component" value="Chromosome 1"/>
</dbReference>